<sequence length="49" mass="5478">MKLKLLALVVVLFSMGACTQYTCPTYSKVNVEEPVQQTADETQQEQENA</sequence>
<evidence type="ECO:0008006" key="4">
    <source>
        <dbReference type="Google" id="ProtNLM"/>
    </source>
</evidence>
<evidence type="ECO:0000313" key="2">
    <source>
        <dbReference type="EMBL" id="GJM60647.1"/>
    </source>
</evidence>
<proteinExistence type="predicted"/>
<accession>A0AAN4VXD5</accession>
<name>A0AAN4VXD5_9BACT</name>
<gene>
    <name evidence="2" type="ORF">PEDI_11990</name>
</gene>
<dbReference type="Proteomes" id="UP001310022">
    <property type="component" value="Unassembled WGS sequence"/>
</dbReference>
<dbReference type="AlphaFoldDB" id="A0AAN4VXD5"/>
<protein>
    <recommendedName>
        <fullName evidence="4">Lipoprotein</fullName>
    </recommendedName>
</protein>
<evidence type="ECO:0000256" key="1">
    <source>
        <dbReference type="SAM" id="SignalP"/>
    </source>
</evidence>
<feature type="signal peptide" evidence="1">
    <location>
        <begin position="1"/>
        <end position="19"/>
    </location>
</feature>
<dbReference type="EMBL" id="BQKE01000001">
    <property type="protein sequence ID" value="GJM60647.1"/>
    <property type="molecule type" value="Genomic_DNA"/>
</dbReference>
<comment type="caution">
    <text evidence="2">The sequence shown here is derived from an EMBL/GenBank/DDBJ whole genome shotgun (WGS) entry which is preliminary data.</text>
</comment>
<organism evidence="2 3">
    <name type="scientific">Persicobacter diffluens</name>
    <dbReference type="NCBI Taxonomy" id="981"/>
    <lineage>
        <taxon>Bacteria</taxon>
        <taxon>Pseudomonadati</taxon>
        <taxon>Bacteroidota</taxon>
        <taxon>Cytophagia</taxon>
        <taxon>Cytophagales</taxon>
        <taxon>Persicobacteraceae</taxon>
        <taxon>Persicobacter</taxon>
    </lineage>
</organism>
<reference evidence="2 3" key="1">
    <citation type="submission" date="2021-12" db="EMBL/GenBank/DDBJ databases">
        <title>Genome sequencing of bacteria with rrn-lacking chromosome and rrn-plasmid.</title>
        <authorList>
            <person name="Anda M."/>
            <person name="Iwasaki W."/>
        </authorList>
    </citation>
    <scope>NUCLEOTIDE SEQUENCE [LARGE SCALE GENOMIC DNA]</scope>
    <source>
        <strain evidence="2 3">NBRC 15940</strain>
    </source>
</reference>
<keyword evidence="1" id="KW-0732">Signal</keyword>
<dbReference type="PROSITE" id="PS51257">
    <property type="entry name" value="PROKAR_LIPOPROTEIN"/>
    <property type="match status" value="1"/>
</dbReference>
<feature type="chain" id="PRO_5042870768" description="Lipoprotein" evidence="1">
    <location>
        <begin position="20"/>
        <end position="49"/>
    </location>
</feature>
<keyword evidence="3" id="KW-1185">Reference proteome</keyword>
<evidence type="ECO:0000313" key="3">
    <source>
        <dbReference type="Proteomes" id="UP001310022"/>
    </source>
</evidence>